<evidence type="ECO:0000313" key="1">
    <source>
        <dbReference type="EMBL" id="KDS56954.1"/>
    </source>
</evidence>
<comment type="caution">
    <text evidence="1">The sequence shown here is derived from an EMBL/GenBank/DDBJ whole genome shotgun (WGS) entry which is preliminary data.</text>
</comment>
<reference evidence="1 2" key="1">
    <citation type="submission" date="2014-04" db="EMBL/GenBank/DDBJ databases">
        <authorList>
            <person name="Sears C."/>
            <person name="Carroll K."/>
            <person name="Sack B.R."/>
            <person name="Qadri F."/>
            <person name="Myers L.L."/>
            <person name="Chung G.-T."/>
            <person name="Escheverria P."/>
            <person name="Fraser C.M."/>
            <person name="Sadzewicz L."/>
            <person name="Shefchek K.A."/>
            <person name="Tallon L."/>
            <person name="Das S.P."/>
            <person name="Daugherty S."/>
            <person name="Mongodin E.F."/>
        </authorList>
    </citation>
    <scope>NUCLEOTIDE SEQUENCE [LARGE SCALE GENOMIC DNA]</scope>
    <source>
        <strain evidence="1 2">3978 T3 ii</strain>
    </source>
</reference>
<evidence type="ECO:0000313" key="2">
    <source>
        <dbReference type="Proteomes" id="UP000028013"/>
    </source>
</evidence>
<gene>
    <name evidence="1" type="ORF">M094_3972</name>
</gene>
<dbReference type="Proteomes" id="UP000028013">
    <property type="component" value="Unassembled WGS sequence"/>
</dbReference>
<sequence>MRISVSYRLIIKCVYKDRAKKIRAVILLYHFPVLHVSEGKKHAGQTRVIGEKFLNLKRASGKNDRMVQLTKNVSN</sequence>
<name>A0A078S4I7_BACUN</name>
<dbReference type="AlphaFoldDB" id="A0A078S4I7"/>
<protein>
    <submittedName>
        <fullName evidence="1">Uncharacterized protein</fullName>
    </submittedName>
</protein>
<proteinExistence type="predicted"/>
<accession>A0A078S4I7</accession>
<organism evidence="1 2">
    <name type="scientific">Bacteroides uniformis str. 3978 T3 ii</name>
    <dbReference type="NCBI Taxonomy" id="1339349"/>
    <lineage>
        <taxon>Bacteria</taxon>
        <taxon>Pseudomonadati</taxon>
        <taxon>Bacteroidota</taxon>
        <taxon>Bacteroidia</taxon>
        <taxon>Bacteroidales</taxon>
        <taxon>Bacteroidaceae</taxon>
        <taxon>Bacteroides</taxon>
    </lineage>
</organism>
<dbReference type="EMBL" id="JNHN01000093">
    <property type="protein sequence ID" value="KDS56954.1"/>
    <property type="molecule type" value="Genomic_DNA"/>
</dbReference>
<dbReference type="PATRIC" id="fig|1339349.3.peg.779"/>